<dbReference type="Proteomes" id="UP000234323">
    <property type="component" value="Unassembled WGS sequence"/>
</dbReference>
<gene>
    <name evidence="1" type="ORF">RhiirA4_478507</name>
</gene>
<evidence type="ECO:0000313" key="2">
    <source>
        <dbReference type="Proteomes" id="UP000234323"/>
    </source>
</evidence>
<dbReference type="AlphaFoldDB" id="A0A2I1HEX4"/>
<evidence type="ECO:0000313" key="1">
    <source>
        <dbReference type="EMBL" id="PKY57443.1"/>
    </source>
</evidence>
<dbReference type="EMBL" id="LLXI01002553">
    <property type="protein sequence ID" value="PKY57443.1"/>
    <property type="molecule type" value="Genomic_DNA"/>
</dbReference>
<keyword evidence="2" id="KW-1185">Reference proteome</keyword>
<comment type="caution">
    <text evidence="1">The sequence shown here is derived from an EMBL/GenBank/DDBJ whole genome shotgun (WGS) entry which is preliminary data.</text>
</comment>
<dbReference type="VEuPathDB" id="FungiDB:RhiirFUN_005642"/>
<reference evidence="1 2" key="1">
    <citation type="submission" date="2015-10" db="EMBL/GenBank/DDBJ databases">
        <title>Genome analyses suggest a sexual origin of heterokaryosis in a supposedly ancient asexual fungus.</title>
        <authorList>
            <person name="Ropars J."/>
            <person name="Sedzielewska K."/>
            <person name="Noel J."/>
            <person name="Charron P."/>
            <person name="Farinelli L."/>
            <person name="Marton T."/>
            <person name="Kruger M."/>
            <person name="Pelin A."/>
            <person name="Brachmann A."/>
            <person name="Corradi N."/>
        </authorList>
    </citation>
    <scope>NUCLEOTIDE SEQUENCE [LARGE SCALE GENOMIC DNA]</scope>
    <source>
        <strain evidence="1 2">A4</strain>
    </source>
</reference>
<name>A0A2I1HEX4_9GLOM</name>
<proteinExistence type="predicted"/>
<protein>
    <submittedName>
        <fullName evidence="1">Uncharacterized protein</fullName>
    </submittedName>
</protein>
<accession>A0A2I1HEX4</accession>
<organism evidence="1 2">
    <name type="scientific">Rhizophagus irregularis</name>
    <dbReference type="NCBI Taxonomy" id="588596"/>
    <lineage>
        <taxon>Eukaryota</taxon>
        <taxon>Fungi</taxon>
        <taxon>Fungi incertae sedis</taxon>
        <taxon>Mucoromycota</taxon>
        <taxon>Glomeromycotina</taxon>
        <taxon>Glomeromycetes</taxon>
        <taxon>Glomerales</taxon>
        <taxon>Glomeraceae</taxon>
        <taxon>Rhizophagus</taxon>
    </lineage>
</organism>
<sequence length="76" mass="9530">MVFRVYFDTWDFVLNGPERMEEEIGLYFFEFNSFNEIIIHFRRLKDHFEHKFRKLFRSLDDIDYETSTIVQRSRPN</sequence>